<name>A0A543N9G9_9ACTN</name>
<sequence>MLGDVSGETSTYLMVLGDRDALGWVLSTRQTAFPERRRRDAASLRTGDELLVYTTRGCFGNPTRDRGRIVARAAVAAAATRDEEPVRFGERSYPWRCPLDITELAPFRTGVVLADHVHSLRLFPKPENWSVYLRRPLVPLARQDRDFLVGLLAEHTQPVAEVLPGYPGTG</sequence>
<proteinExistence type="predicted"/>
<accession>A0A543N9G9</accession>
<dbReference type="Gene3D" id="3.10.590.10">
    <property type="entry name" value="ph1033 like domains"/>
    <property type="match status" value="1"/>
</dbReference>
<evidence type="ECO:0000313" key="1">
    <source>
        <dbReference type="EMBL" id="TQN28482.1"/>
    </source>
</evidence>
<keyword evidence="2" id="KW-1185">Reference proteome</keyword>
<comment type="caution">
    <text evidence="1">The sequence shown here is derived from an EMBL/GenBank/DDBJ whole genome shotgun (WGS) entry which is preliminary data.</text>
</comment>
<dbReference type="EMBL" id="VFQC01000002">
    <property type="protein sequence ID" value="TQN28482.1"/>
    <property type="molecule type" value="Genomic_DNA"/>
</dbReference>
<evidence type="ECO:0000313" key="2">
    <source>
        <dbReference type="Proteomes" id="UP000317422"/>
    </source>
</evidence>
<gene>
    <name evidence="1" type="ORF">FHX37_3827</name>
</gene>
<protein>
    <recommendedName>
        <fullName evidence="3">EVE domain-containing protein</fullName>
    </recommendedName>
</protein>
<evidence type="ECO:0008006" key="3">
    <source>
        <dbReference type="Google" id="ProtNLM"/>
    </source>
</evidence>
<dbReference type="InterPro" id="IPR015947">
    <property type="entry name" value="PUA-like_sf"/>
</dbReference>
<dbReference type="Proteomes" id="UP000317422">
    <property type="component" value="Unassembled WGS sequence"/>
</dbReference>
<reference evidence="1 2" key="1">
    <citation type="submission" date="2019-06" db="EMBL/GenBank/DDBJ databases">
        <title>Sequencing the genomes of 1000 actinobacteria strains.</title>
        <authorList>
            <person name="Klenk H.-P."/>
        </authorList>
    </citation>
    <scope>NUCLEOTIDE SEQUENCE [LARGE SCALE GENOMIC DNA]</scope>
    <source>
        <strain evidence="1 2">DSM 45015</strain>
    </source>
</reference>
<organism evidence="1 2">
    <name type="scientific">Haloactinospora alba</name>
    <dbReference type="NCBI Taxonomy" id="405555"/>
    <lineage>
        <taxon>Bacteria</taxon>
        <taxon>Bacillati</taxon>
        <taxon>Actinomycetota</taxon>
        <taxon>Actinomycetes</taxon>
        <taxon>Streptosporangiales</taxon>
        <taxon>Nocardiopsidaceae</taxon>
        <taxon>Haloactinospora</taxon>
    </lineage>
</organism>
<dbReference type="SUPFAM" id="SSF88697">
    <property type="entry name" value="PUA domain-like"/>
    <property type="match status" value="1"/>
</dbReference>
<dbReference type="AlphaFoldDB" id="A0A543N9G9"/>